<dbReference type="SMART" id="SM00338">
    <property type="entry name" value="BRLZ"/>
    <property type="match status" value="1"/>
</dbReference>
<feature type="compositionally biased region" description="Acidic residues" evidence="1">
    <location>
        <begin position="564"/>
        <end position="578"/>
    </location>
</feature>
<proteinExistence type="predicted"/>
<evidence type="ECO:0000313" key="4">
    <source>
        <dbReference type="Proteomes" id="UP000075903"/>
    </source>
</evidence>
<feature type="compositionally biased region" description="Low complexity" evidence="1">
    <location>
        <begin position="529"/>
        <end position="543"/>
    </location>
</feature>
<feature type="compositionally biased region" description="Gly residues" evidence="1">
    <location>
        <begin position="266"/>
        <end position="286"/>
    </location>
</feature>
<dbReference type="Gene3D" id="1.20.5.170">
    <property type="match status" value="1"/>
</dbReference>
<dbReference type="VEuPathDB" id="VectorBase:AMEM017602"/>
<dbReference type="CDD" id="cd14813">
    <property type="entry name" value="bZIP_BmCbz-like"/>
    <property type="match status" value="1"/>
</dbReference>
<feature type="compositionally biased region" description="Polar residues" evidence="1">
    <location>
        <begin position="608"/>
        <end position="621"/>
    </location>
</feature>
<accession>A0A182VMR2</accession>
<feature type="compositionally biased region" description="Low complexity" evidence="1">
    <location>
        <begin position="222"/>
        <end position="233"/>
    </location>
</feature>
<dbReference type="InterPro" id="IPR046347">
    <property type="entry name" value="bZIP_sf"/>
</dbReference>
<dbReference type="Pfam" id="PF07716">
    <property type="entry name" value="bZIP_2"/>
    <property type="match status" value="1"/>
</dbReference>
<reference evidence="3" key="1">
    <citation type="submission" date="2020-05" db="UniProtKB">
        <authorList>
            <consortium name="EnsemblMetazoa"/>
        </authorList>
    </citation>
    <scope>IDENTIFICATION</scope>
    <source>
        <strain evidence="3">MAF</strain>
    </source>
</reference>
<feature type="domain" description="BZIP" evidence="2">
    <location>
        <begin position="907"/>
        <end position="970"/>
    </location>
</feature>
<dbReference type="GO" id="GO:0003700">
    <property type="term" value="F:DNA-binding transcription factor activity"/>
    <property type="evidence" value="ECO:0007669"/>
    <property type="project" value="InterPro"/>
</dbReference>
<dbReference type="Proteomes" id="UP000075903">
    <property type="component" value="Unassembled WGS sequence"/>
</dbReference>
<feature type="compositionally biased region" description="Gly residues" evidence="1">
    <location>
        <begin position="180"/>
        <end position="189"/>
    </location>
</feature>
<dbReference type="VEuPathDB" id="VectorBase:AMEM21_000618"/>
<protein>
    <recommendedName>
        <fullName evidence="2">BZIP domain-containing protein</fullName>
    </recommendedName>
</protein>
<dbReference type="EnsemblMetazoa" id="AMEM017602-RA">
    <property type="protein sequence ID" value="AMEM017602-PA"/>
    <property type="gene ID" value="AMEM017602"/>
</dbReference>
<feature type="compositionally biased region" description="Low complexity" evidence="1">
    <location>
        <begin position="287"/>
        <end position="303"/>
    </location>
</feature>
<sequence length="1093" mass="116481">MAQLVFVYTRASLSRWHKQLSSSTTAAHGEKSCRRSRASAAVPTAPDQRLEETIFFYGGLVNRSDRNAYSPLDEPLLLLHAAAPPDDEAAGWLNTTTTMLCSPGASAGAVDASTDAAWWSPGKGRMDVGRTSATTGERSPGDGPRTAAPGCRIEFDKVTSASFSGAEASITVHDVCNKSGGSGSSNGGSGRHHDSSGGCGGQFSSGARSHVAPGSCSGGGTAAAATPAGAPAAVRQHQPTSIISPKKPCDYSSIISVRSSSSNSNRGGGGGGARPYGPPSYGGGPGSTTPTTTNTAALSTALSPPTPPPSLLLPDIDWTNETCLGGAGTDHDFTNTIVDGPAGHHLWLRSPTASSSSSNITDTELERSLDEYQHVRGMGPARTALETSIDCANLLDELQVELAQPALALSSPVSLHEEIEQLSSAFDCDASNHLVSTVTAEPAAAAALPFLGLAADDTEPISLNILKWLQEDISTGLLPEQQPPPQPSPAQDLFEQSLDQIHNITGLARLGNKAAVAASRRIGATNATTAAVTNTTTTTTTTTHSADPQRDHNYFAMKRRLQQEEEEEVEPQEEEEEREEIRSSKTSSSKVPRLASDEGRWAAAGESTIFSAPPATNTTCKQLQQQQQQQQQQQTANAMGRKLSSLASRKAATLAINVSPKLSEAAPAHSTINGQALAALLQTTTTTTTTTTTPSTYEPSLRVPPLAAAATLNTPDLTNDILDLEDEKFDLLSFIDTNDESLEFNPYHATVEEKPTLELLASPAAITPAGRTRTILAPKQPSQKKQGGSDAERQICQLLTLDSLRQLTSAAEDVANRAAAGGTSASPTGGSSQHHSGSIGRRTNASSSACSIGSRSSASSVCGDSGSDVSSSTTNTTTKTPKRRGRPPKQAGTVRDRSQYQHLSEADWRYREQRDKNNEASRKSRINRKDRELKLELEADRLSAQHQKLSYEERRLQQDCQRWRKAVMKLALLYHFSFVSSPHRGRYFFASVTFCFARHTSTNGSYPIALFFARPSFSSSSHCHQKRRSDMRNSLLSFSAYRWSPSCSSLRTIACSASPKKSFWYLSCSSFWCRISFFVSSARSASTGLPALR</sequence>
<name>A0A182VMR2_ANOME</name>
<keyword evidence="4" id="KW-1185">Reference proteome</keyword>
<dbReference type="AlphaFoldDB" id="A0A182VMR2"/>
<evidence type="ECO:0000256" key="1">
    <source>
        <dbReference type="SAM" id="MobiDB-lite"/>
    </source>
</evidence>
<dbReference type="STRING" id="30066.A0A182VMR2"/>
<feature type="region of interest" description="Disordered" evidence="1">
    <location>
        <begin position="818"/>
        <end position="926"/>
    </location>
</feature>
<feature type="region of interest" description="Disordered" evidence="1">
    <location>
        <begin position="771"/>
        <end position="791"/>
    </location>
</feature>
<feature type="region of interest" description="Disordered" evidence="1">
    <location>
        <begin position="529"/>
        <end position="644"/>
    </location>
</feature>
<evidence type="ECO:0000259" key="2">
    <source>
        <dbReference type="PROSITE" id="PS50217"/>
    </source>
</evidence>
<dbReference type="GO" id="GO:0005634">
    <property type="term" value="C:nucleus"/>
    <property type="evidence" value="ECO:0007669"/>
    <property type="project" value="UniProtKB-ARBA"/>
</dbReference>
<feature type="compositionally biased region" description="Low complexity" evidence="1">
    <location>
        <begin position="622"/>
        <end position="634"/>
    </location>
</feature>
<feature type="region of interest" description="Disordered" evidence="1">
    <location>
        <begin position="121"/>
        <end position="151"/>
    </location>
</feature>
<feature type="region of interest" description="Disordered" evidence="1">
    <location>
        <begin position="180"/>
        <end position="309"/>
    </location>
</feature>
<evidence type="ECO:0000313" key="3">
    <source>
        <dbReference type="EnsemblMetazoa" id="AMEM017602-PA"/>
    </source>
</evidence>
<organism evidence="3 4">
    <name type="scientific">Anopheles merus</name>
    <name type="common">Mosquito</name>
    <dbReference type="NCBI Taxonomy" id="30066"/>
    <lineage>
        <taxon>Eukaryota</taxon>
        <taxon>Metazoa</taxon>
        <taxon>Ecdysozoa</taxon>
        <taxon>Arthropoda</taxon>
        <taxon>Hexapoda</taxon>
        <taxon>Insecta</taxon>
        <taxon>Pterygota</taxon>
        <taxon>Neoptera</taxon>
        <taxon>Endopterygota</taxon>
        <taxon>Diptera</taxon>
        <taxon>Nematocera</taxon>
        <taxon>Culicoidea</taxon>
        <taxon>Culicidae</taxon>
        <taxon>Anophelinae</taxon>
        <taxon>Anopheles</taxon>
    </lineage>
</organism>
<feature type="compositionally biased region" description="Low complexity" evidence="1">
    <location>
        <begin position="818"/>
        <end position="879"/>
    </location>
</feature>
<dbReference type="InterPro" id="IPR004827">
    <property type="entry name" value="bZIP"/>
</dbReference>
<dbReference type="SUPFAM" id="SSF57959">
    <property type="entry name" value="Leucine zipper domain"/>
    <property type="match status" value="1"/>
</dbReference>
<dbReference type="PROSITE" id="PS50217">
    <property type="entry name" value="BZIP"/>
    <property type="match status" value="1"/>
</dbReference>
<feature type="compositionally biased region" description="Basic and acidic residues" evidence="1">
    <location>
        <begin position="894"/>
        <end position="926"/>
    </location>
</feature>